<evidence type="ECO:0000313" key="2">
    <source>
        <dbReference type="EMBL" id="CDI97913.1"/>
    </source>
</evidence>
<dbReference type="OrthoDB" id="6284651at2759"/>
<reference evidence="2" key="2">
    <citation type="submission" date="2015-11" db="EMBL/GenBank/DDBJ databases">
        <authorList>
            <person name="Zhang Y."/>
            <person name="Guo Z."/>
        </authorList>
    </citation>
    <scope>NUCLEOTIDE SEQUENCE</scope>
</reference>
<keyword evidence="3" id="KW-1185">Reference proteome</keyword>
<name>A0A087VZP5_ECHMU</name>
<accession>A0A087VZP5</accession>
<dbReference type="AlphaFoldDB" id="A0A087VZP5"/>
<feature type="region of interest" description="Disordered" evidence="1">
    <location>
        <begin position="38"/>
        <end position="72"/>
    </location>
</feature>
<organism evidence="2 3">
    <name type="scientific">Echinococcus multilocularis</name>
    <name type="common">Fox tapeworm</name>
    <dbReference type="NCBI Taxonomy" id="6211"/>
    <lineage>
        <taxon>Eukaryota</taxon>
        <taxon>Metazoa</taxon>
        <taxon>Spiralia</taxon>
        <taxon>Lophotrochozoa</taxon>
        <taxon>Platyhelminthes</taxon>
        <taxon>Cestoda</taxon>
        <taxon>Eucestoda</taxon>
        <taxon>Cyclophyllidea</taxon>
        <taxon>Taeniidae</taxon>
        <taxon>Echinococcus</taxon>
    </lineage>
</organism>
<reference evidence="2" key="1">
    <citation type="journal article" date="2013" name="Nature">
        <title>The genomes of four tapeworm species reveal adaptations to parasitism.</title>
        <authorList>
            <person name="Tsai I.J."/>
            <person name="Zarowiecki M."/>
            <person name="Holroyd N."/>
            <person name="Garciarrubio A."/>
            <person name="Sanchez-Flores A."/>
            <person name="Brooks K.L."/>
            <person name="Tracey A."/>
            <person name="Bobes R.J."/>
            <person name="Fragoso G."/>
            <person name="Sciutto E."/>
            <person name="Aslett M."/>
            <person name="Beasley H."/>
            <person name="Bennett H.M."/>
            <person name="Cai J."/>
            <person name="Camicia F."/>
            <person name="Clark R."/>
            <person name="Cucher M."/>
            <person name="De Silva N."/>
            <person name="Day T.A."/>
            <person name="Deplazes P."/>
            <person name="Estrada K."/>
            <person name="Fernandez C."/>
            <person name="Holland P.W."/>
            <person name="Hou J."/>
            <person name="Hu S."/>
            <person name="Huckvale T."/>
            <person name="Hung S.S."/>
            <person name="Kamenetzky L."/>
            <person name="Keane J.A."/>
            <person name="Kiss F."/>
            <person name="Koziol U."/>
            <person name="Lambert O."/>
            <person name="Liu K."/>
            <person name="Luo X."/>
            <person name="Luo Y."/>
            <person name="Macchiaroli N."/>
            <person name="Nichol S."/>
            <person name="Paps J."/>
            <person name="Parkinson J."/>
            <person name="Pouchkina-Stantcheva N."/>
            <person name="Riddiford N."/>
            <person name="Rosenzvit M."/>
            <person name="Salinas G."/>
            <person name="Wasmuth J.D."/>
            <person name="Zamanian M."/>
            <person name="Zheng Y."/>
            <person name="Cai X."/>
            <person name="Soberon X."/>
            <person name="Olson P.D."/>
            <person name="Laclette J.P."/>
            <person name="Brehm K."/>
            <person name="Berriman M."/>
            <person name="Garciarrubio A."/>
            <person name="Bobes R.J."/>
            <person name="Fragoso G."/>
            <person name="Sanchez-Flores A."/>
            <person name="Estrada K."/>
            <person name="Cevallos M.A."/>
            <person name="Morett E."/>
            <person name="Gonzalez V."/>
            <person name="Portillo T."/>
            <person name="Ochoa-Leyva A."/>
            <person name="Jose M.V."/>
            <person name="Sciutto E."/>
            <person name="Landa A."/>
            <person name="Jimenez L."/>
            <person name="Valdes V."/>
            <person name="Carrero J.C."/>
            <person name="Larralde C."/>
            <person name="Morales-Montor J."/>
            <person name="Limon-Lason J."/>
            <person name="Soberon X."/>
            <person name="Laclette J.P."/>
        </authorList>
    </citation>
    <scope>NUCLEOTIDE SEQUENCE [LARGE SCALE GENOMIC DNA]</scope>
</reference>
<dbReference type="Proteomes" id="UP000017246">
    <property type="component" value="Unassembled WGS sequence"/>
</dbReference>
<sequence>MTGACKKIRGYRRSRTPLVYEITMNSEKQEYEMDLRMRANGGGSGEGFHKLPTLLPQPPPYTTHPSSENLSSKYLNQAPYSSDFFSSYNPRSQLKGICDLCGYVEE</sequence>
<dbReference type="EMBL" id="LN902846">
    <property type="protein sequence ID" value="CDI97913.1"/>
    <property type="molecule type" value="Genomic_DNA"/>
</dbReference>
<evidence type="ECO:0000256" key="1">
    <source>
        <dbReference type="SAM" id="MobiDB-lite"/>
    </source>
</evidence>
<evidence type="ECO:0000313" key="3">
    <source>
        <dbReference type="Proteomes" id="UP000017246"/>
    </source>
</evidence>
<protein>
    <submittedName>
        <fullName evidence="2">Expressed protein</fullName>
    </submittedName>
</protein>
<gene>
    <name evidence="2" type="ORF">EmuJ_000172700</name>
</gene>
<proteinExistence type="predicted"/>